<organism evidence="1">
    <name type="scientific">Hanusia phi</name>
    <dbReference type="NCBI Taxonomy" id="3032"/>
    <lineage>
        <taxon>Eukaryota</taxon>
        <taxon>Cryptophyceae</taxon>
        <taxon>Pyrenomonadales</taxon>
        <taxon>Geminigeraceae</taxon>
        <taxon>Hanusia</taxon>
    </lineage>
</organism>
<dbReference type="EMBL" id="HBEO01034872">
    <property type="protein sequence ID" value="CAD8508399.1"/>
    <property type="molecule type" value="Transcribed_RNA"/>
</dbReference>
<reference evidence="1" key="1">
    <citation type="submission" date="2021-01" db="EMBL/GenBank/DDBJ databases">
        <authorList>
            <person name="Corre E."/>
            <person name="Pelletier E."/>
            <person name="Niang G."/>
            <person name="Scheremetjew M."/>
            <person name="Finn R."/>
            <person name="Kale V."/>
            <person name="Holt S."/>
            <person name="Cochrane G."/>
            <person name="Meng A."/>
            <person name="Brown T."/>
            <person name="Cohen L."/>
        </authorList>
    </citation>
    <scope>NUCLEOTIDE SEQUENCE</scope>
    <source>
        <strain evidence="1">CCMP325</strain>
    </source>
</reference>
<name>A0A7S0I1W9_9CRYP</name>
<protein>
    <submittedName>
        <fullName evidence="1">Uncharacterized protein</fullName>
    </submittedName>
</protein>
<dbReference type="AlphaFoldDB" id="A0A7S0I1W9"/>
<accession>A0A7S0I1W9</accession>
<sequence length="242" mass="27596">MHDKQWNEIVSTSTSSTYTGLLPLCHSEKKDMSKTVFSSTMDMRQQNILASSFSHSKLSASLRRKRRNELSKDGTNLKASPRLIVCGESQNNKTTLPQCNDNFKAILSPPLKALTFKTEKKADLVSQQKSHFENVECGKDPSPASCQLTTDGKLLIQVHRNHQRQFSFLHPGDMKIAKDRENSCSLRVGSKITNKISTWKFCCQQDRNEWMRTLRSRGASYDTDGRFVEWNSKLEDVLLFTD</sequence>
<gene>
    <name evidence="1" type="ORF">HPHI1048_LOCUS23645</name>
</gene>
<evidence type="ECO:0000313" key="1">
    <source>
        <dbReference type="EMBL" id="CAD8508399.1"/>
    </source>
</evidence>
<proteinExistence type="predicted"/>